<keyword evidence="3" id="KW-1185">Reference proteome</keyword>
<dbReference type="Proteomes" id="UP000321034">
    <property type="component" value="Unassembled WGS sequence"/>
</dbReference>
<dbReference type="PANTHER" id="PTHR43319:SF3">
    <property type="entry name" value="BETA-LACTAMASE-RELATED DOMAIN-CONTAINING PROTEIN"/>
    <property type="match status" value="1"/>
</dbReference>
<evidence type="ECO:0000313" key="3">
    <source>
        <dbReference type="Proteomes" id="UP000321034"/>
    </source>
</evidence>
<comment type="caution">
    <text evidence="2">The sequence shown here is derived from an EMBL/GenBank/DDBJ whole genome shotgun (WGS) entry which is preliminary data.</text>
</comment>
<dbReference type="RefSeq" id="WP_147895298.1">
    <property type="nucleotide sequence ID" value="NZ_BAAANR010000001.1"/>
</dbReference>
<name>A0A5C8HXN1_9MICO</name>
<evidence type="ECO:0000313" key="2">
    <source>
        <dbReference type="EMBL" id="TXK10100.1"/>
    </source>
</evidence>
<accession>A0A5C8HXN1</accession>
<dbReference type="AlphaFoldDB" id="A0A5C8HXN1"/>
<dbReference type="Gene3D" id="3.40.710.10">
    <property type="entry name" value="DD-peptidase/beta-lactamase superfamily"/>
    <property type="match status" value="1"/>
</dbReference>
<dbReference type="Pfam" id="PF00144">
    <property type="entry name" value="Beta-lactamase"/>
    <property type="match status" value="1"/>
</dbReference>
<dbReference type="InterPro" id="IPR001466">
    <property type="entry name" value="Beta-lactam-related"/>
</dbReference>
<proteinExistence type="predicted"/>
<dbReference type="InterPro" id="IPR052907">
    <property type="entry name" value="Beta-lactamase/esterase"/>
</dbReference>
<dbReference type="OrthoDB" id="3422781at2"/>
<dbReference type="SUPFAM" id="SSF56601">
    <property type="entry name" value="beta-lactamase/transpeptidase-like"/>
    <property type="match status" value="1"/>
</dbReference>
<protein>
    <submittedName>
        <fullName evidence="2">Beta-lactamase family protein</fullName>
    </submittedName>
</protein>
<organism evidence="2 3">
    <name type="scientific">Microbacterium hatanonis</name>
    <dbReference type="NCBI Taxonomy" id="404366"/>
    <lineage>
        <taxon>Bacteria</taxon>
        <taxon>Bacillati</taxon>
        <taxon>Actinomycetota</taxon>
        <taxon>Actinomycetes</taxon>
        <taxon>Micrococcales</taxon>
        <taxon>Microbacteriaceae</taxon>
        <taxon>Microbacterium</taxon>
    </lineage>
</organism>
<evidence type="ECO:0000259" key="1">
    <source>
        <dbReference type="Pfam" id="PF00144"/>
    </source>
</evidence>
<dbReference type="InterPro" id="IPR012338">
    <property type="entry name" value="Beta-lactam/transpept-like"/>
</dbReference>
<reference evidence="2 3" key="1">
    <citation type="submission" date="2019-08" db="EMBL/GenBank/DDBJ databases">
        <authorList>
            <person name="Dong K."/>
        </authorList>
    </citation>
    <scope>NUCLEOTIDE SEQUENCE [LARGE SCALE GENOMIC DNA]</scope>
    <source>
        <strain evidence="2 3">JCM14558</strain>
    </source>
</reference>
<dbReference type="EMBL" id="VRSV01000002">
    <property type="protein sequence ID" value="TXK10100.1"/>
    <property type="molecule type" value="Genomic_DNA"/>
</dbReference>
<feature type="domain" description="Beta-lactamase-related" evidence="1">
    <location>
        <begin position="27"/>
        <end position="380"/>
    </location>
</feature>
<sequence>MIAIDGRADARFDRVVDAFGSAFDGRPDMGAALAVRVDGQPVVDVWAGVADAATGAPWREDTVSVVFSCTKGLMSILAARAVERGDLRYADPVVGLWPEFGVGGKQGTTVADLLAHRAGLSAPRVDLSEDDIVDWARVTEVLAGQEPLWTPGDEYGYHAITHGWLIGEVLRRRTGRSVGDLFRDEVAGPLGADAWIGLPAAVEPRVAPMRIGATLAAATEEMLRPEGGRSWPARAMTLGGALPAALVGDGIGFNSPRVRAAEIPGAGGVASARALAAIWSATVTPTDGVRLLGDEVREAATVPVSAGRPFFEAAPPWPRWGMGFQLDSEARRYLSPDGFGHDGAGGQVAFADPGRRIGFSFVTNLMEAGDDRGTRIVAALADALA</sequence>
<gene>
    <name evidence="2" type="ORF">FVP77_14660</name>
</gene>
<dbReference type="PANTHER" id="PTHR43319">
    <property type="entry name" value="BETA-LACTAMASE-RELATED"/>
    <property type="match status" value="1"/>
</dbReference>